<dbReference type="PANTHER" id="PTHR19282:SF482">
    <property type="entry name" value="FI23944P1-RELATED"/>
    <property type="match status" value="1"/>
</dbReference>
<keyword evidence="3 7" id="KW-0812">Transmembrane</keyword>
<dbReference type="Proteomes" id="UP001458880">
    <property type="component" value="Unassembled WGS sequence"/>
</dbReference>
<feature type="transmembrane region" description="Helical" evidence="7">
    <location>
        <begin position="54"/>
        <end position="75"/>
    </location>
</feature>
<name>A0AAW1JX49_POPJA</name>
<feature type="transmembrane region" description="Helical" evidence="7">
    <location>
        <begin position="273"/>
        <end position="299"/>
    </location>
</feature>
<dbReference type="InterPro" id="IPR018503">
    <property type="entry name" value="Tetraspanin_CS"/>
</dbReference>
<evidence type="ECO:0000256" key="5">
    <source>
        <dbReference type="ARBA" id="ARBA00023136"/>
    </source>
</evidence>
<evidence type="ECO:0000313" key="8">
    <source>
        <dbReference type="EMBL" id="KAK9708988.1"/>
    </source>
</evidence>
<keyword evidence="5 7" id="KW-0472">Membrane</keyword>
<dbReference type="PANTHER" id="PTHR19282">
    <property type="entry name" value="TETRASPANIN"/>
    <property type="match status" value="1"/>
</dbReference>
<reference evidence="8 9" key="1">
    <citation type="journal article" date="2024" name="BMC Genomics">
        <title>De novo assembly and annotation of Popillia japonica's genome with initial clues to its potential as an invasive pest.</title>
        <authorList>
            <person name="Cucini C."/>
            <person name="Boschi S."/>
            <person name="Funari R."/>
            <person name="Cardaioli E."/>
            <person name="Iannotti N."/>
            <person name="Marturano G."/>
            <person name="Paoli F."/>
            <person name="Bruttini M."/>
            <person name="Carapelli A."/>
            <person name="Frati F."/>
            <person name="Nardi F."/>
        </authorList>
    </citation>
    <scope>NUCLEOTIDE SEQUENCE [LARGE SCALE GENOMIC DNA]</scope>
    <source>
        <strain evidence="8">DMR45628</strain>
    </source>
</reference>
<sequence length="309" mass="33889">MVSGGMTCIKYLLFCFNLLFAVSGIAILSVGAVIHQSYHHYSQFVDPTFESAPIFFIIVGVIVFVVAFFGCCGAVRENHCMVITFSVLILLIFGMEAVVGIAGYIRRNEVKSMLESRFNESMHAYYQNQTEVQQSWNILQHELKCCGMNGPSDWTDITHKDTLPHTCCPDTTNNGSCKITTINKYQDSCLEKLKVIIEKYGSVIGGVGIGVAAVQLKCCGMNGPSDWTDITHKDTLPHTCCPDTTNNGSCKITTINKYQDSCLEKLKVIIEKYGSVIGGVGIGVAAVQIIGVVFACCLARSIRKEYETV</sequence>
<feature type="disulfide bond" evidence="6">
    <location>
        <begin position="145"/>
        <end position="177"/>
    </location>
</feature>
<dbReference type="PRINTS" id="PR00259">
    <property type="entry name" value="TMFOUR"/>
</dbReference>
<organism evidence="8 9">
    <name type="scientific">Popillia japonica</name>
    <name type="common">Japanese beetle</name>
    <dbReference type="NCBI Taxonomy" id="7064"/>
    <lineage>
        <taxon>Eukaryota</taxon>
        <taxon>Metazoa</taxon>
        <taxon>Ecdysozoa</taxon>
        <taxon>Arthropoda</taxon>
        <taxon>Hexapoda</taxon>
        <taxon>Insecta</taxon>
        <taxon>Pterygota</taxon>
        <taxon>Neoptera</taxon>
        <taxon>Endopterygota</taxon>
        <taxon>Coleoptera</taxon>
        <taxon>Polyphaga</taxon>
        <taxon>Scarabaeiformia</taxon>
        <taxon>Scarabaeidae</taxon>
        <taxon>Rutelinae</taxon>
        <taxon>Popillia</taxon>
    </lineage>
</organism>
<accession>A0AAW1JX49</accession>
<feature type="disulfide bond" evidence="6">
    <location>
        <begin position="146"/>
        <end position="167"/>
    </location>
</feature>
<feature type="transmembrane region" description="Helical" evidence="7">
    <location>
        <begin position="82"/>
        <end position="105"/>
    </location>
</feature>
<keyword evidence="4 7" id="KW-1133">Transmembrane helix</keyword>
<keyword evidence="6" id="KW-1015">Disulfide bond</keyword>
<keyword evidence="9" id="KW-1185">Reference proteome</keyword>
<dbReference type="Gene3D" id="1.10.1450.10">
    <property type="entry name" value="Tetraspanin"/>
    <property type="match status" value="2"/>
</dbReference>
<dbReference type="AlphaFoldDB" id="A0AAW1JX49"/>
<protein>
    <recommendedName>
        <fullName evidence="7">Tetraspanin</fullName>
    </recommendedName>
</protein>
<comment type="similarity">
    <text evidence="2 7">Belongs to the tetraspanin (TM4SF) family.</text>
</comment>
<dbReference type="PIRSF" id="PIRSF002419">
    <property type="entry name" value="Tetraspanin"/>
    <property type="match status" value="1"/>
</dbReference>
<feature type="transmembrane region" description="Helical" evidence="7">
    <location>
        <begin position="12"/>
        <end position="34"/>
    </location>
</feature>
<comment type="subcellular location">
    <subcellularLocation>
        <location evidence="1 7">Membrane</location>
        <topology evidence="1 7">Multi-pass membrane protein</topology>
    </subcellularLocation>
</comment>
<evidence type="ECO:0000256" key="4">
    <source>
        <dbReference type="ARBA" id="ARBA00022989"/>
    </source>
</evidence>
<comment type="caution">
    <text evidence="8">The sequence shown here is derived from an EMBL/GenBank/DDBJ whole genome shotgun (WGS) entry which is preliminary data.</text>
</comment>
<dbReference type="Pfam" id="PF00335">
    <property type="entry name" value="Tetraspanin"/>
    <property type="match status" value="1"/>
</dbReference>
<dbReference type="CDD" id="cd03127">
    <property type="entry name" value="tetraspanin_LEL"/>
    <property type="match status" value="2"/>
</dbReference>
<dbReference type="InterPro" id="IPR000301">
    <property type="entry name" value="Tetraspanin_animals"/>
</dbReference>
<evidence type="ECO:0000256" key="1">
    <source>
        <dbReference type="ARBA" id="ARBA00004141"/>
    </source>
</evidence>
<dbReference type="InterPro" id="IPR018499">
    <property type="entry name" value="Tetraspanin/Peripherin"/>
</dbReference>
<evidence type="ECO:0000256" key="7">
    <source>
        <dbReference type="RuleBase" id="RU361218"/>
    </source>
</evidence>
<gene>
    <name evidence="8" type="ORF">QE152_g26877</name>
</gene>
<dbReference type="SUPFAM" id="SSF48652">
    <property type="entry name" value="Tetraspanin"/>
    <property type="match status" value="2"/>
</dbReference>
<dbReference type="PROSITE" id="PS00421">
    <property type="entry name" value="TM4_1"/>
    <property type="match status" value="1"/>
</dbReference>
<evidence type="ECO:0000256" key="2">
    <source>
        <dbReference type="ARBA" id="ARBA00006840"/>
    </source>
</evidence>
<evidence type="ECO:0000313" key="9">
    <source>
        <dbReference type="Proteomes" id="UP001458880"/>
    </source>
</evidence>
<dbReference type="InterPro" id="IPR008952">
    <property type="entry name" value="Tetraspanin_EC2_sf"/>
</dbReference>
<evidence type="ECO:0000256" key="3">
    <source>
        <dbReference type="ARBA" id="ARBA00022692"/>
    </source>
</evidence>
<proteinExistence type="inferred from homology"/>
<dbReference type="GO" id="GO:0005886">
    <property type="term" value="C:plasma membrane"/>
    <property type="evidence" value="ECO:0007669"/>
    <property type="project" value="TreeGrafter"/>
</dbReference>
<evidence type="ECO:0000256" key="6">
    <source>
        <dbReference type="PIRSR" id="PIRSR002419-1"/>
    </source>
</evidence>
<dbReference type="EMBL" id="JASPKY010000318">
    <property type="protein sequence ID" value="KAK9708988.1"/>
    <property type="molecule type" value="Genomic_DNA"/>
</dbReference>